<keyword evidence="3" id="KW-1185">Reference proteome</keyword>
<proteinExistence type="predicted"/>
<dbReference type="EMBL" id="BLXT01007446">
    <property type="protein sequence ID" value="GFO39184.1"/>
    <property type="molecule type" value="Genomic_DNA"/>
</dbReference>
<evidence type="ECO:0000313" key="3">
    <source>
        <dbReference type="Proteomes" id="UP000735302"/>
    </source>
</evidence>
<feature type="compositionally biased region" description="Polar residues" evidence="1">
    <location>
        <begin position="174"/>
        <end position="185"/>
    </location>
</feature>
<feature type="region of interest" description="Disordered" evidence="1">
    <location>
        <begin position="130"/>
        <end position="195"/>
    </location>
</feature>
<evidence type="ECO:0000256" key="1">
    <source>
        <dbReference type="SAM" id="MobiDB-lite"/>
    </source>
</evidence>
<accession>A0AAV4D4V3</accession>
<gene>
    <name evidence="2" type="ORF">PoB_006568900</name>
</gene>
<reference evidence="2 3" key="1">
    <citation type="journal article" date="2021" name="Elife">
        <title>Chloroplast acquisition without the gene transfer in kleptoplastic sea slugs, Plakobranchus ocellatus.</title>
        <authorList>
            <person name="Maeda T."/>
            <person name="Takahashi S."/>
            <person name="Yoshida T."/>
            <person name="Shimamura S."/>
            <person name="Takaki Y."/>
            <person name="Nagai Y."/>
            <person name="Toyoda A."/>
            <person name="Suzuki Y."/>
            <person name="Arimoto A."/>
            <person name="Ishii H."/>
            <person name="Satoh N."/>
            <person name="Nishiyama T."/>
            <person name="Hasebe M."/>
            <person name="Maruyama T."/>
            <person name="Minagawa J."/>
            <person name="Obokata J."/>
            <person name="Shigenobu S."/>
        </authorList>
    </citation>
    <scope>NUCLEOTIDE SEQUENCE [LARGE SCALE GENOMIC DNA]</scope>
</reference>
<name>A0AAV4D4V3_9GAST</name>
<sequence length="195" mass="22240">MIKCRKSNKDPYIGLHKLRNTPTVGLAISPAQRLMGRRTQTIIPATDHALKRPSKIPVSDKFKMDTEQLKMSQKNINRPHLGPPSNGDIVRMQPIHNIKEWKDAKVTKTLGHNTFEAFDGSKFFRHNRQFLRKRKSRVPIRSTRPTSSNPPLNPEIRTMTSASHPTPFEPLTGTKPSEQNSNPNPETEIEHRRTG</sequence>
<evidence type="ECO:0000313" key="2">
    <source>
        <dbReference type="EMBL" id="GFO39184.1"/>
    </source>
</evidence>
<dbReference type="AlphaFoldDB" id="A0AAV4D4V3"/>
<dbReference type="Proteomes" id="UP000735302">
    <property type="component" value="Unassembled WGS sequence"/>
</dbReference>
<organism evidence="2 3">
    <name type="scientific">Plakobranchus ocellatus</name>
    <dbReference type="NCBI Taxonomy" id="259542"/>
    <lineage>
        <taxon>Eukaryota</taxon>
        <taxon>Metazoa</taxon>
        <taxon>Spiralia</taxon>
        <taxon>Lophotrochozoa</taxon>
        <taxon>Mollusca</taxon>
        <taxon>Gastropoda</taxon>
        <taxon>Heterobranchia</taxon>
        <taxon>Euthyneura</taxon>
        <taxon>Panpulmonata</taxon>
        <taxon>Sacoglossa</taxon>
        <taxon>Placobranchoidea</taxon>
        <taxon>Plakobranchidae</taxon>
        <taxon>Plakobranchus</taxon>
    </lineage>
</organism>
<comment type="caution">
    <text evidence="2">The sequence shown here is derived from an EMBL/GenBank/DDBJ whole genome shotgun (WGS) entry which is preliminary data.</text>
</comment>
<protein>
    <submittedName>
        <fullName evidence="2">Integrase core domain</fullName>
    </submittedName>
</protein>